<feature type="compositionally biased region" description="Low complexity" evidence="1">
    <location>
        <begin position="61"/>
        <end position="77"/>
    </location>
</feature>
<keyword evidence="3" id="KW-1185">Reference proteome</keyword>
<name>M2Z349_9PROT</name>
<gene>
    <name evidence="2" type="ORF">H261_16855</name>
</gene>
<dbReference type="STRING" id="1244869.H261_16855"/>
<evidence type="ECO:0000256" key="1">
    <source>
        <dbReference type="SAM" id="MobiDB-lite"/>
    </source>
</evidence>
<dbReference type="Proteomes" id="UP000011744">
    <property type="component" value="Unassembled WGS sequence"/>
</dbReference>
<organism evidence="2 3">
    <name type="scientific">Paramagnetospirillum caucaseum</name>
    <dbReference type="NCBI Taxonomy" id="1244869"/>
    <lineage>
        <taxon>Bacteria</taxon>
        <taxon>Pseudomonadati</taxon>
        <taxon>Pseudomonadota</taxon>
        <taxon>Alphaproteobacteria</taxon>
        <taxon>Rhodospirillales</taxon>
        <taxon>Magnetospirillaceae</taxon>
        <taxon>Paramagnetospirillum</taxon>
    </lineage>
</organism>
<dbReference type="AlphaFoldDB" id="M2Z349"/>
<protein>
    <submittedName>
        <fullName evidence="2">Periplasmic protein TonB</fullName>
    </submittedName>
</protein>
<feature type="compositionally biased region" description="Pro residues" evidence="1">
    <location>
        <begin position="94"/>
        <end position="107"/>
    </location>
</feature>
<dbReference type="EMBL" id="AONQ01000053">
    <property type="protein sequence ID" value="EME68775.1"/>
    <property type="molecule type" value="Genomic_DNA"/>
</dbReference>
<feature type="non-terminal residue" evidence="2">
    <location>
        <position position="107"/>
    </location>
</feature>
<evidence type="ECO:0000313" key="3">
    <source>
        <dbReference type="Proteomes" id="UP000011744"/>
    </source>
</evidence>
<sequence>MLIALAAVWAVPARAEDPIVHTQPLKTELFEDIVDGIGDVLGVLVGPPISSPSAHLNIPGAVPAEPRPESAAPAAVAAPPPPEPVPTMAVPAAAPVPLPPPVAPPAV</sequence>
<comment type="caution">
    <text evidence="2">The sequence shown here is derived from an EMBL/GenBank/DDBJ whole genome shotgun (WGS) entry which is preliminary data.</text>
</comment>
<accession>M2Z349</accession>
<feature type="region of interest" description="Disordered" evidence="1">
    <location>
        <begin position="56"/>
        <end position="107"/>
    </location>
</feature>
<reference evidence="2 3" key="1">
    <citation type="journal article" date="2014" name="Genome Announc.">
        <title>Draft Genome Sequence of Magnetospirillum sp. Strain SO-1, a Freshwater Magnetotactic Bacterium Isolated from the Ol'khovka River, Russia.</title>
        <authorList>
            <person name="Grouzdev D.S."/>
            <person name="Dziuba M.V."/>
            <person name="Sukhacheva M.S."/>
            <person name="Mardanov A.V."/>
            <person name="Beletskiy A.V."/>
            <person name="Kuznetsov B.B."/>
            <person name="Skryabin K.G."/>
        </authorList>
    </citation>
    <scope>NUCLEOTIDE SEQUENCE [LARGE SCALE GENOMIC DNA]</scope>
    <source>
        <strain evidence="2 3">SO-1</strain>
    </source>
</reference>
<evidence type="ECO:0000313" key="2">
    <source>
        <dbReference type="EMBL" id="EME68775.1"/>
    </source>
</evidence>
<proteinExistence type="predicted"/>